<evidence type="ECO:0000256" key="4">
    <source>
        <dbReference type="PROSITE-ProRule" id="PRU00236"/>
    </source>
</evidence>
<dbReference type="EMBL" id="JDSS02000053">
    <property type="protein sequence ID" value="KFB65869.1"/>
    <property type="molecule type" value="Genomic_DNA"/>
</dbReference>
<dbReference type="InterPro" id="IPR003000">
    <property type="entry name" value="Sirtuin"/>
</dbReference>
<dbReference type="InterPro" id="IPR029035">
    <property type="entry name" value="DHS-like_NAD/FAD-binding_dom"/>
</dbReference>
<sequence>MATDYQRCGELIRQADGLLITAGAGIGVDSGMPDFRGPQGFWGAYPALGRARIAFEEIANPAAFASQPRLAWGFYGHRLQLYRRTVPHEGFQILRRIGEHRPHGARVFTSNVDGQFQKAGFSEDRVSECHGSIHYLQCLDGCHDGIWPAKDFDPEIDEEQCLLTSEFPRCPRCRGIARPNILMFGDWGWRSERSDVQEAGLRAWLRLVEHLLVIEIGAGTRIPTARRMGERVKGQMIRINPTEPQLPDGKGVSIAAGGLAALRAIADACLV</sequence>
<dbReference type="AlphaFoldDB" id="A0A084XTS5"/>
<dbReference type="STRING" id="1457154.CAPSK01_004707"/>
<dbReference type="Gene3D" id="3.30.1600.10">
    <property type="entry name" value="SIR2/SIRT2 'Small Domain"/>
    <property type="match status" value="1"/>
</dbReference>
<name>A0A084XTS5_9PROT</name>
<dbReference type="InterPro" id="IPR026590">
    <property type="entry name" value="Ssirtuin_cat_dom"/>
</dbReference>
<comment type="caution">
    <text evidence="4">Lacks conserved residue(s) required for the propagation of feature annotation.</text>
</comment>
<dbReference type="GO" id="GO:0070403">
    <property type="term" value="F:NAD+ binding"/>
    <property type="evidence" value="ECO:0007669"/>
    <property type="project" value="InterPro"/>
</dbReference>
<dbReference type="InterPro" id="IPR026591">
    <property type="entry name" value="Sirtuin_cat_small_dom_sf"/>
</dbReference>
<evidence type="ECO:0000256" key="1">
    <source>
        <dbReference type="ARBA" id="ARBA00012928"/>
    </source>
</evidence>
<dbReference type="Pfam" id="PF02146">
    <property type="entry name" value="SIR2"/>
    <property type="match status" value="1"/>
</dbReference>
<dbReference type="Gene3D" id="3.40.50.1220">
    <property type="entry name" value="TPP-binding domain"/>
    <property type="match status" value="1"/>
</dbReference>
<dbReference type="Proteomes" id="UP000019812">
    <property type="component" value="Unassembled WGS sequence"/>
</dbReference>
<accession>A0A084XTS5</accession>
<proteinExistence type="predicted"/>
<reference evidence="6 7" key="1">
    <citation type="submission" date="2014-07" db="EMBL/GenBank/DDBJ databases">
        <title>Expanding our view of genomic diversity in Candidatus Accumulibacter clades.</title>
        <authorList>
            <person name="Skennerton C.T."/>
            <person name="Barr J.J."/>
            <person name="Slater F.R."/>
            <person name="Bond P.L."/>
            <person name="Tyson G.W."/>
        </authorList>
    </citation>
    <scope>NUCLEOTIDE SEQUENCE [LARGE SCALE GENOMIC DNA]</scope>
    <source>
        <strain evidence="7">SK-01</strain>
    </source>
</reference>
<protein>
    <recommendedName>
        <fullName evidence="1">protein acetyllysine N-acetyltransferase</fullName>
        <ecNumber evidence="1">2.3.1.286</ecNumber>
    </recommendedName>
</protein>
<dbReference type="GO" id="GO:0016787">
    <property type="term" value="F:hydrolase activity"/>
    <property type="evidence" value="ECO:0007669"/>
    <property type="project" value="UniProtKB-KW"/>
</dbReference>
<dbReference type="GO" id="GO:0017136">
    <property type="term" value="F:histone deacetylase activity, NAD-dependent"/>
    <property type="evidence" value="ECO:0007669"/>
    <property type="project" value="TreeGrafter"/>
</dbReference>
<evidence type="ECO:0000256" key="2">
    <source>
        <dbReference type="ARBA" id="ARBA00022679"/>
    </source>
</evidence>
<feature type="domain" description="Deacetylase sirtuin-type" evidence="5">
    <location>
        <begin position="1"/>
        <end position="271"/>
    </location>
</feature>
<gene>
    <name evidence="6" type="primary">cobB_3</name>
    <name evidence="6" type="ORF">CAPSK01_004707</name>
</gene>
<organism evidence="6 7">
    <name type="scientific">Candidatus Accumulibacter vicinus</name>
    <dbReference type="NCBI Taxonomy" id="2954382"/>
    <lineage>
        <taxon>Bacteria</taxon>
        <taxon>Pseudomonadati</taxon>
        <taxon>Pseudomonadota</taxon>
        <taxon>Betaproteobacteria</taxon>
        <taxon>Candidatus Accumulibacter</taxon>
    </lineage>
</organism>
<dbReference type="PANTHER" id="PTHR11085:SF4">
    <property type="entry name" value="NAD-DEPENDENT PROTEIN DEACYLASE"/>
    <property type="match status" value="1"/>
</dbReference>
<keyword evidence="2" id="KW-0808">Transferase</keyword>
<dbReference type="PANTHER" id="PTHR11085">
    <property type="entry name" value="NAD-DEPENDENT PROTEIN DEACYLASE SIRTUIN-5, MITOCHONDRIAL-RELATED"/>
    <property type="match status" value="1"/>
</dbReference>
<keyword evidence="3" id="KW-0520">NAD</keyword>
<evidence type="ECO:0000313" key="6">
    <source>
        <dbReference type="EMBL" id="KFB65869.1"/>
    </source>
</evidence>
<dbReference type="RefSeq" id="WP_034931246.1">
    <property type="nucleotide sequence ID" value="NZ_JDSS02000053.1"/>
</dbReference>
<evidence type="ECO:0000259" key="5">
    <source>
        <dbReference type="PROSITE" id="PS50305"/>
    </source>
</evidence>
<evidence type="ECO:0000313" key="7">
    <source>
        <dbReference type="Proteomes" id="UP000019812"/>
    </source>
</evidence>
<comment type="caution">
    <text evidence="6">The sequence shown here is derived from an EMBL/GenBank/DDBJ whole genome shotgun (WGS) entry which is preliminary data.</text>
</comment>
<dbReference type="SUPFAM" id="SSF52467">
    <property type="entry name" value="DHS-like NAD/FAD-binding domain"/>
    <property type="match status" value="1"/>
</dbReference>
<dbReference type="InterPro" id="IPR050134">
    <property type="entry name" value="NAD-dep_sirtuin_deacylases"/>
</dbReference>
<keyword evidence="6" id="KW-0378">Hydrolase</keyword>
<evidence type="ECO:0000256" key="3">
    <source>
        <dbReference type="ARBA" id="ARBA00023027"/>
    </source>
</evidence>
<dbReference type="PROSITE" id="PS50305">
    <property type="entry name" value="SIRTUIN"/>
    <property type="match status" value="1"/>
</dbReference>
<dbReference type="EC" id="2.3.1.286" evidence="1"/>